<evidence type="ECO:0000256" key="3">
    <source>
        <dbReference type="ARBA" id="ARBA00022839"/>
    </source>
</evidence>
<accession>A0ABX1J112</accession>
<protein>
    <submittedName>
        <fullName evidence="6">3'-5' exonuclease</fullName>
    </submittedName>
</protein>
<evidence type="ECO:0000313" key="6">
    <source>
        <dbReference type="EMBL" id="NKQ53453.1"/>
    </source>
</evidence>
<comment type="caution">
    <text evidence="6">The sequence shown here is derived from an EMBL/GenBank/DDBJ whole genome shotgun (WGS) entry which is preliminary data.</text>
</comment>
<dbReference type="InterPro" id="IPR013520">
    <property type="entry name" value="Ribonucl_H"/>
</dbReference>
<dbReference type="InterPro" id="IPR036397">
    <property type="entry name" value="RNaseH_sf"/>
</dbReference>
<feature type="transmembrane region" description="Helical" evidence="4">
    <location>
        <begin position="419"/>
        <end position="439"/>
    </location>
</feature>
<dbReference type="Pfam" id="PF00929">
    <property type="entry name" value="RNase_T"/>
    <property type="match status" value="1"/>
</dbReference>
<dbReference type="Proteomes" id="UP000715441">
    <property type="component" value="Unassembled WGS sequence"/>
</dbReference>
<keyword evidence="3 6" id="KW-0269">Exonuclease</keyword>
<dbReference type="PANTHER" id="PTHR30231">
    <property type="entry name" value="DNA POLYMERASE III SUBUNIT EPSILON"/>
    <property type="match status" value="1"/>
</dbReference>
<feature type="transmembrane region" description="Helical" evidence="4">
    <location>
        <begin position="444"/>
        <end position="464"/>
    </location>
</feature>
<dbReference type="InterPro" id="IPR012337">
    <property type="entry name" value="RNaseH-like_sf"/>
</dbReference>
<name>A0ABX1J112_9PSEU</name>
<dbReference type="SUPFAM" id="SSF158682">
    <property type="entry name" value="TerB-like"/>
    <property type="match status" value="1"/>
</dbReference>
<evidence type="ECO:0000256" key="1">
    <source>
        <dbReference type="ARBA" id="ARBA00022722"/>
    </source>
</evidence>
<dbReference type="RefSeq" id="WP_168514369.1">
    <property type="nucleotide sequence ID" value="NZ_JAAXLS010000005.1"/>
</dbReference>
<evidence type="ECO:0000256" key="4">
    <source>
        <dbReference type="SAM" id="Phobius"/>
    </source>
</evidence>
<evidence type="ECO:0000259" key="5">
    <source>
        <dbReference type="SMART" id="SM00479"/>
    </source>
</evidence>
<evidence type="ECO:0000256" key="2">
    <source>
        <dbReference type="ARBA" id="ARBA00022801"/>
    </source>
</evidence>
<organism evidence="6 7">
    <name type="scientific">Amycolatopsis acididurans</name>
    <dbReference type="NCBI Taxonomy" id="2724524"/>
    <lineage>
        <taxon>Bacteria</taxon>
        <taxon>Bacillati</taxon>
        <taxon>Actinomycetota</taxon>
        <taxon>Actinomycetes</taxon>
        <taxon>Pseudonocardiales</taxon>
        <taxon>Pseudonocardiaceae</taxon>
        <taxon>Amycolatopsis</taxon>
    </lineage>
</organism>
<dbReference type="CDD" id="cd06127">
    <property type="entry name" value="DEDDh"/>
    <property type="match status" value="1"/>
</dbReference>
<proteinExistence type="predicted"/>
<dbReference type="EMBL" id="JAAXLS010000005">
    <property type="protein sequence ID" value="NKQ53453.1"/>
    <property type="molecule type" value="Genomic_DNA"/>
</dbReference>
<dbReference type="PANTHER" id="PTHR30231:SF4">
    <property type="entry name" value="PROTEIN NEN2"/>
    <property type="match status" value="1"/>
</dbReference>
<feature type="domain" description="Exonuclease" evidence="5">
    <location>
        <begin position="21"/>
        <end position="185"/>
    </location>
</feature>
<dbReference type="SMART" id="SM00479">
    <property type="entry name" value="EXOIII"/>
    <property type="match status" value="1"/>
</dbReference>
<dbReference type="InterPro" id="IPR029024">
    <property type="entry name" value="TerB-like"/>
</dbReference>
<keyword evidence="7" id="KW-1185">Reference proteome</keyword>
<keyword evidence="2" id="KW-0378">Hydrolase</keyword>
<dbReference type="GO" id="GO:0004527">
    <property type="term" value="F:exonuclease activity"/>
    <property type="evidence" value="ECO:0007669"/>
    <property type="project" value="UniProtKB-KW"/>
</dbReference>
<dbReference type="Gene3D" id="3.30.420.10">
    <property type="entry name" value="Ribonuclease H-like superfamily/Ribonuclease H"/>
    <property type="match status" value="1"/>
</dbReference>
<keyword evidence="4" id="KW-0472">Membrane</keyword>
<reference evidence="6 7" key="1">
    <citation type="submission" date="2020-04" db="EMBL/GenBank/DDBJ databases">
        <title>Novel species.</title>
        <authorList>
            <person name="Teo W.F.A."/>
            <person name="Lipun K."/>
            <person name="Srisuk N."/>
            <person name="Duangmal K."/>
        </authorList>
    </citation>
    <scope>NUCLEOTIDE SEQUENCE [LARGE SCALE GENOMIC DNA]</scope>
    <source>
        <strain evidence="6 7">K13G38</strain>
    </source>
</reference>
<sequence length="470" mass="49486">MTALDTLSLTKDGRFPAAPVEFTALDFTTSGLRPGHVLEIGAVRTRSDGTVVGELSSLVNPGWGIGVGAAGLHHITRRDLDDAPCFGELLGTLLDLCRGSVLAAHNLPLADWFLGTELARARVSLPPLPAIGTLDPARRALRLPNYQLTTVAGALGLADFPAHQALARARTCASVVSSLVTTHGFALAEPPAPPELPRFTAVHPLPRRENRPVESWLAGLLVRVPLPGNGDAIREAYRDLLALALADQYVSPDEARELSALALDAGIPVPEIRQTHQRFVAAMREIAEEDGVITSGEVRDLGRVAAALGVPEVVAGLRPMAQRQPPTRVLVLGETAAADALRAAVLGAGSQLAKRLTESVTQLVVADDVPRRDPRIGRAADLGIVVLDVSSAWTALGLIAPFEPRTSLPESVLPWQRWAARALMAMGLLVMLLSVIVLFGGAPFVGGAFMAAFGVAALLGGWYLTEPATG</sequence>
<evidence type="ECO:0000313" key="7">
    <source>
        <dbReference type="Proteomes" id="UP000715441"/>
    </source>
</evidence>
<keyword evidence="4" id="KW-0812">Transmembrane</keyword>
<keyword evidence="1" id="KW-0540">Nuclease</keyword>
<dbReference type="SUPFAM" id="SSF53098">
    <property type="entry name" value="Ribonuclease H-like"/>
    <property type="match status" value="1"/>
</dbReference>
<keyword evidence="4" id="KW-1133">Transmembrane helix</keyword>
<gene>
    <name evidence="6" type="ORF">HFP15_11235</name>
</gene>